<dbReference type="SMART" id="SM00768">
    <property type="entry name" value="X8"/>
    <property type="match status" value="1"/>
</dbReference>
<gene>
    <name evidence="4" type="ORF">Taro_021040</name>
</gene>
<evidence type="ECO:0000259" key="3">
    <source>
        <dbReference type="SMART" id="SM00768"/>
    </source>
</evidence>
<evidence type="ECO:0000256" key="2">
    <source>
        <dbReference type="SAM" id="SignalP"/>
    </source>
</evidence>
<dbReference type="OrthoDB" id="1930814at2759"/>
<keyword evidence="1 2" id="KW-0732">Signal</keyword>
<sequence length="111" mass="11457">MAVLLLLLLLSALSGGSDAAWCVCRTDATTAAQLGALNYACGTSADCSPILANGSCYQPNTVLDHCSYAVNSYYQRQSQAALACDFSGAAVLTNTDPSTSGCSYPANARYI</sequence>
<dbReference type="EMBL" id="NMUH01001061">
    <property type="protein sequence ID" value="MQL88484.1"/>
    <property type="molecule type" value="Genomic_DNA"/>
</dbReference>
<dbReference type="PANTHER" id="PTHR31044">
    <property type="entry name" value="BETA-1,3 GLUCANASE"/>
    <property type="match status" value="1"/>
</dbReference>
<dbReference type="PANTHER" id="PTHR31044:SF25">
    <property type="entry name" value="PLASMODESMATA CALLOSE-BINDING PROTEIN 3"/>
    <property type="match status" value="1"/>
</dbReference>
<keyword evidence="5" id="KW-1185">Reference proteome</keyword>
<dbReference type="InterPro" id="IPR044788">
    <property type="entry name" value="X8_dom_prot"/>
</dbReference>
<evidence type="ECO:0000313" key="5">
    <source>
        <dbReference type="Proteomes" id="UP000652761"/>
    </source>
</evidence>
<proteinExistence type="predicted"/>
<dbReference type="GO" id="GO:0009506">
    <property type="term" value="C:plasmodesma"/>
    <property type="evidence" value="ECO:0007669"/>
    <property type="project" value="UniProtKB-ARBA"/>
</dbReference>
<comment type="caution">
    <text evidence="4">The sequence shown here is derived from an EMBL/GenBank/DDBJ whole genome shotgun (WGS) entry which is preliminary data.</text>
</comment>
<dbReference type="Proteomes" id="UP000652761">
    <property type="component" value="Unassembled WGS sequence"/>
</dbReference>
<dbReference type="Gene3D" id="1.20.58.1040">
    <property type="match status" value="1"/>
</dbReference>
<dbReference type="Pfam" id="PF07983">
    <property type="entry name" value="X8"/>
    <property type="match status" value="1"/>
</dbReference>
<feature type="signal peptide" evidence="2">
    <location>
        <begin position="1"/>
        <end position="19"/>
    </location>
</feature>
<feature type="domain" description="X8" evidence="3">
    <location>
        <begin position="20"/>
        <end position="104"/>
    </location>
</feature>
<dbReference type="AlphaFoldDB" id="A0A843V473"/>
<reference evidence="4" key="1">
    <citation type="submission" date="2017-07" db="EMBL/GenBank/DDBJ databases">
        <title>Taro Niue Genome Assembly and Annotation.</title>
        <authorList>
            <person name="Atibalentja N."/>
            <person name="Keating K."/>
            <person name="Fields C.J."/>
        </authorList>
    </citation>
    <scope>NUCLEOTIDE SEQUENCE</scope>
    <source>
        <strain evidence="4">Niue_2</strain>
        <tissue evidence="4">Leaf</tissue>
    </source>
</reference>
<accession>A0A843V473</accession>
<feature type="chain" id="PRO_5032309875" description="X8 domain-containing protein" evidence="2">
    <location>
        <begin position="20"/>
        <end position="111"/>
    </location>
</feature>
<evidence type="ECO:0000313" key="4">
    <source>
        <dbReference type="EMBL" id="MQL88484.1"/>
    </source>
</evidence>
<protein>
    <recommendedName>
        <fullName evidence="3">X8 domain-containing protein</fullName>
    </recommendedName>
</protein>
<organism evidence="4 5">
    <name type="scientific">Colocasia esculenta</name>
    <name type="common">Wild taro</name>
    <name type="synonym">Arum esculentum</name>
    <dbReference type="NCBI Taxonomy" id="4460"/>
    <lineage>
        <taxon>Eukaryota</taxon>
        <taxon>Viridiplantae</taxon>
        <taxon>Streptophyta</taxon>
        <taxon>Embryophyta</taxon>
        <taxon>Tracheophyta</taxon>
        <taxon>Spermatophyta</taxon>
        <taxon>Magnoliopsida</taxon>
        <taxon>Liliopsida</taxon>
        <taxon>Araceae</taxon>
        <taxon>Aroideae</taxon>
        <taxon>Colocasieae</taxon>
        <taxon>Colocasia</taxon>
    </lineage>
</organism>
<dbReference type="InterPro" id="IPR012946">
    <property type="entry name" value="X8"/>
</dbReference>
<evidence type="ECO:0000256" key="1">
    <source>
        <dbReference type="ARBA" id="ARBA00022729"/>
    </source>
</evidence>
<name>A0A843V473_COLES</name>